<dbReference type="EMBL" id="CAXKWB010001498">
    <property type="protein sequence ID" value="CAL4064490.1"/>
    <property type="molecule type" value="Genomic_DNA"/>
</dbReference>
<keyword evidence="2" id="KW-1185">Reference proteome</keyword>
<comment type="caution">
    <text evidence="1">The sequence shown here is derived from an EMBL/GenBank/DDBJ whole genome shotgun (WGS) entry which is preliminary data.</text>
</comment>
<name>A0AAV2PSH1_MEGNR</name>
<organism evidence="1 2">
    <name type="scientific">Meganyctiphanes norvegica</name>
    <name type="common">Northern krill</name>
    <name type="synonym">Thysanopoda norvegica</name>
    <dbReference type="NCBI Taxonomy" id="48144"/>
    <lineage>
        <taxon>Eukaryota</taxon>
        <taxon>Metazoa</taxon>
        <taxon>Ecdysozoa</taxon>
        <taxon>Arthropoda</taxon>
        <taxon>Crustacea</taxon>
        <taxon>Multicrustacea</taxon>
        <taxon>Malacostraca</taxon>
        <taxon>Eumalacostraca</taxon>
        <taxon>Eucarida</taxon>
        <taxon>Euphausiacea</taxon>
        <taxon>Euphausiidae</taxon>
        <taxon>Meganyctiphanes</taxon>
    </lineage>
</organism>
<evidence type="ECO:0000313" key="2">
    <source>
        <dbReference type="Proteomes" id="UP001497623"/>
    </source>
</evidence>
<evidence type="ECO:0000313" key="1">
    <source>
        <dbReference type="EMBL" id="CAL4064490.1"/>
    </source>
</evidence>
<proteinExistence type="predicted"/>
<dbReference type="Proteomes" id="UP001497623">
    <property type="component" value="Unassembled WGS sequence"/>
</dbReference>
<protein>
    <submittedName>
        <fullName evidence="1">Uncharacterized protein</fullName>
    </submittedName>
</protein>
<accession>A0AAV2PSH1</accession>
<gene>
    <name evidence="1" type="ORF">MNOR_LOCUS4130</name>
</gene>
<sequence length="99" mass="10976">MSGIGTAVPLYYTVPQVPPPREGRQTCQATVAYIPGYTGHIPGASSDCGRRTGILDAHNRLAHPPTPTSNTIRRYQDMCAMTKQRRCWADKDHLCHFHA</sequence>
<reference evidence="1 2" key="1">
    <citation type="submission" date="2024-05" db="EMBL/GenBank/DDBJ databases">
        <authorList>
            <person name="Wallberg A."/>
        </authorList>
    </citation>
    <scope>NUCLEOTIDE SEQUENCE [LARGE SCALE GENOMIC DNA]</scope>
</reference>
<dbReference type="AlphaFoldDB" id="A0AAV2PSH1"/>